<protein>
    <submittedName>
        <fullName evidence="2">Uncharacterized protein</fullName>
    </submittedName>
</protein>
<gene>
    <name evidence="2" type="ORF">MA16_Dca027432</name>
</gene>
<organism evidence="2 3">
    <name type="scientific">Dendrobium catenatum</name>
    <dbReference type="NCBI Taxonomy" id="906689"/>
    <lineage>
        <taxon>Eukaryota</taxon>
        <taxon>Viridiplantae</taxon>
        <taxon>Streptophyta</taxon>
        <taxon>Embryophyta</taxon>
        <taxon>Tracheophyta</taxon>
        <taxon>Spermatophyta</taxon>
        <taxon>Magnoliopsida</taxon>
        <taxon>Liliopsida</taxon>
        <taxon>Asparagales</taxon>
        <taxon>Orchidaceae</taxon>
        <taxon>Epidendroideae</taxon>
        <taxon>Malaxideae</taxon>
        <taxon>Dendrobiinae</taxon>
        <taxon>Dendrobium</taxon>
    </lineage>
</organism>
<feature type="compositionally biased region" description="Basic residues" evidence="1">
    <location>
        <begin position="97"/>
        <end position="120"/>
    </location>
</feature>
<evidence type="ECO:0000313" key="3">
    <source>
        <dbReference type="Proteomes" id="UP000233837"/>
    </source>
</evidence>
<dbReference type="EMBL" id="KZ502393">
    <property type="protein sequence ID" value="PKU80054.1"/>
    <property type="molecule type" value="Genomic_DNA"/>
</dbReference>
<dbReference type="InterPro" id="IPR008004">
    <property type="entry name" value="OCTOPUS-like"/>
</dbReference>
<feature type="region of interest" description="Disordered" evidence="1">
    <location>
        <begin position="36"/>
        <end position="62"/>
    </location>
</feature>
<feature type="region of interest" description="Disordered" evidence="1">
    <location>
        <begin position="190"/>
        <end position="246"/>
    </location>
</feature>
<feature type="region of interest" description="Disordered" evidence="1">
    <location>
        <begin position="85"/>
        <end position="162"/>
    </location>
</feature>
<name>A0A2I0WWM0_9ASPA</name>
<sequence>MRCKIHLSDTGSGVCAACLRERLTTLSAAVANAGDADYSPESRRNLGRSATPNSFGLRPADTDSERNHVRRFSFISFLLAQSKQRETNSDSEAAKPSRTRKWLSSMIRRRRVQKTKKRTPPRFATGEWVSDRGMSPAEKEESTDFESDSGYHTDPLPMRQPETNHYCGRQRNRNCRLTGFSLCFSPLMRPSPGKRKNQAPSEIGFSGELRGGFNNQRNRFGGASAGGNPVLGPNRSRKIADFGKFR</sequence>
<proteinExistence type="predicted"/>
<dbReference type="OrthoDB" id="688025at2759"/>
<keyword evidence="3" id="KW-1185">Reference proteome</keyword>
<dbReference type="Proteomes" id="UP000233837">
    <property type="component" value="Unassembled WGS sequence"/>
</dbReference>
<reference evidence="2 3" key="1">
    <citation type="journal article" date="2016" name="Sci. Rep.">
        <title>The Dendrobium catenatum Lindl. genome sequence provides insights into polysaccharide synthase, floral development and adaptive evolution.</title>
        <authorList>
            <person name="Zhang G.Q."/>
            <person name="Xu Q."/>
            <person name="Bian C."/>
            <person name="Tsai W.C."/>
            <person name="Yeh C.M."/>
            <person name="Liu K.W."/>
            <person name="Yoshida K."/>
            <person name="Zhang L.S."/>
            <person name="Chang S.B."/>
            <person name="Chen F."/>
            <person name="Shi Y."/>
            <person name="Su Y.Y."/>
            <person name="Zhang Y.Q."/>
            <person name="Chen L.J."/>
            <person name="Yin Y."/>
            <person name="Lin M."/>
            <person name="Huang H."/>
            <person name="Deng H."/>
            <person name="Wang Z.W."/>
            <person name="Zhu S.L."/>
            <person name="Zhao X."/>
            <person name="Deng C."/>
            <person name="Niu S.C."/>
            <person name="Huang J."/>
            <person name="Wang M."/>
            <person name="Liu G.H."/>
            <person name="Yang H.J."/>
            <person name="Xiao X.J."/>
            <person name="Hsiao Y.Y."/>
            <person name="Wu W.L."/>
            <person name="Chen Y.Y."/>
            <person name="Mitsuda N."/>
            <person name="Ohme-Takagi M."/>
            <person name="Luo Y.B."/>
            <person name="Van de Peer Y."/>
            <person name="Liu Z.J."/>
        </authorList>
    </citation>
    <scope>NUCLEOTIDE SEQUENCE [LARGE SCALE GENOMIC DNA]</scope>
    <source>
        <tissue evidence="2">The whole plant</tissue>
    </source>
</reference>
<feature type="compositionally biased region" description="Low complexity" evidence="1">
    <location>
        <begin position="211"/>
        <end position="222"/>
    </location>
</feature>
<dbReference type="Pfam" id="PF05340">
    <property type="entry name" value="DUF740"/>
    <property type="match status" value="1"/>
</dbReference>
<dbReference type="PANTHER" id="PTHR35486">
    <property type="entry name" value="EXPRESSED PROTEIN"/>
    <property type="match status" value="1"/>
</dbReference>
<reference evidence="2 3" key="2">
    <citation type="journal article" date="2017" name="Nature">
        <title>The Apostasia genome and the evolution of orchids.</title>
        <authorList>
            <person name="Zhang G.Q."/>
            <person name="Liu K.W."/>
            <person name="Li Z."/>
            <person name="Lohaus R."/>
            <person name="Hsiao Y.Y."/>
            <person name="Niu S.C."/>
            <person name="Wang J.Y."/>
            <person name="Lin Y.C."/>
            <person name="Xu Q."/>
            <person name="Chen L.J."/>
            <person name="Yoshida K."/>
            <person name="Fujiwara S."/>
            <person name="Wang Z.W."/>
            <person name="Zhang Y.Q."/>
            <person name="Mitsuda N."/>
            <person name="Wang M."/>
            <person name="Liu G.H."/>
            <person name="Pecoraro L."/>
            <person name="Huang H.X."/>
            <person name="Xiao X.J."/>
            <person name="Lin M."/>
            <person name="Wu X.Y."/>
            <person name="Wu W.L."/>
            <person name="Chen Y.Y."/>
            <person name="Chang S.B."/>
            <person name="Sakamoto S."/>
            <person name="Ohme-Takagi M."/>
            <person name="Yagi M."/>
            <person name="Zeng S.J."/>
            <person name="Shen C.Y."/>
            <person name="Yeh C.M."/>
            <person name="Luo Y.B."/>
            <person name="Tsai W.C."/>
            <person name="Van de Peer Y."/>
            <person name="Liu Z.J."/>
        </authorList>
    </citation>
    <scope>NUCLEOTIDE SEQUENCE [LARGE SCALE GENOMIC DNA]</scope>
    <source>
        <tissue evidence="2">The whole plant</tissue>
    </source>
</reference>
<dbReference type="PANTHER" id="PTHR35486:SF1">
    <property type="entry name" value="OS02G0689500 PROTEIN"/>
    <property type="match status" value="1"/>
</dbReference>
<accession>A0A2I0WWM0</accession>
<dbReference type="AlphaFoldDB" id="A0A2I0WWM0"/>
<feature type="compositionally biased region" description="Basic and acidic residues" evidence="1">
    <location>
        <begin position="85"/>
        <end position="95"/>
    </location>
</feature>
<evidence type="ECO:0000313" key="2">
    <source>
        <dbReference type="EMBL" id="PKU80054.1"/>
    </source>
</evidence>
<evidence type="ECO:0000256" key="1">
    <source>
        <dbReference type="SAM" id="MobiDB-lite"/>
    </source>
</evidence>